<feature type="binding site" evidence="9">
    <location>
        <position position="357"/>
    </location>
    <ligand>
        <name>L-aspartate</name>
        <dbReference type="ChEBI" id="CHEBI:29991"/>
    </ligand>
</feature>
<dbReference type="InterPro" id="IPR004364">
    <property type="entry name" value="Aa-tRNA-synt_II"/>
</dbReference>
<dbReference type="InterPro" id="IPR002312">
    <property type="entry name" value="Asp/Asn-tRNA-synth_IIb"/>
</dbReference>
<dbReference type="EC" id="6.1.1.12" evidence="9"/>
<dbReference type="Pfam" id="PF01336">
    <property type="entry name" value="tRNA_anti-codon"/>
    <property type="match status" value="1"/>
</dbReference>
<comment type="catalytic activity">
    <reaction evidence="9">
        <text>tRNA(Asp) + L-aspartate + ATP = L-aspartyl-tRNA(Asp) + AMP + diphosphate</text>
        <dbReference type="Rhea" id="RHEA:19649"/>
        <dbReference type="Rhea" id="RHEA-COMP:9660"/>
        <dbReference type="Rhea" id="RHEA-COMP:9678"/>
        <dbReference type="ChEBI" id="CHEBI:29991"/>
        <dbReference type="ChEBI" id="CHEBI:30616"/>
        <dbReference type="ChEBI" id="CHEBI:33019"/>
        <dbReference type="ChEBI" id="CHEBI:78442"/>
        <dbReference type="ChEBI" id="CHEBI:78516"/>
        <dbReference type="ChEBI" id="CHEBI:456215"/>
        <dbReference type="EC" id="6.1.1.12"/>
    </reaction>
</comment>
<comment type="subcellular location">
    <subcellularLocation>
        <location evidence="1 9">Cytoplasm</location>
    </subcellularLocation>
</comment>
<evidence type="ECO:0000256" key="8">
    <source>
        <dbReference type="ARBA" id="ARBA00023146"/>
    </source>
</evidence>
<comment type="caution">
    <text evidence="9">Lacks conserved residue(s) required for the propagation of feature annotation.</text>
</comment>
<feature type="binding site" evidence="9">
    <location>
        <position position="350"/>
    </location>
    <ligand>
        <name>ATP</name>
        <dbReference type="ChEBI" id="CHEBI:30616"/>
    </ligand>
</feature>
<keyword evidence="6 9" id="KW-0067">ATP-binding</keyword>
<evidence type="ECO:0000256" key="1">
    <source>
        <dbReference type="ARBA" id="ARBA00004496"/>
    </source>
</evidence>
<dbReference type="PROSITE" id="PS50862">
    <property type="entry name" value="AA_TRNA_LIGASE_II"/>
    <property type="match status" value="1"/>
</dbReference>
<evidence type="ECO:0000256" key="6">
    <source>
        <dbReference type="ARBA" id="ARBA00022840"/>
    </source>
</evidence>
<dbReference type="Gene3D" id="3.30.930.10">
    <property type="entry name" value="Bira Bifunctional Protein, Domain 2"/>
    <property type="match status" value="1"/>
</dbReference>
<dbReference type="CDD" id="cd00776">
    <property type="entry name" value="AsxRS_core"/>
    <property type="match status" value="1"/>
</dbReference>
<dbReference type="GO" id="GO:0004815">
    <property type="term" value="F:aspartate-tRNA ligase activity"/>
    <property type="evidence" value="ECO:0007669"/>
    <property type="project" value="UniProtKB-UniRule"/>
</dbReference>
<name>D6GUC6_PARA5</name>
<keyword evidence="9" id="KW-0479">Metal-binding</keyword>
<feature type="domain" description="Aminoacyl-transfer RNA synthetases class-II family profile" evidence="10">
    <location>
        <begin position="126"/>
        <end position="419"/>
    </location>
</feature>
<dbReference type="GO" id="GO:0005524">
    <property type="term" value="F:ATP binding"/>
    <property type="evidence" value="ECO:0007669"/>
    <property type="project" value="UniProtKB-UniRule"/>
</dbReference>
<keyword evidence="3 9" id="KW-0963">Cytoplasm</keyword>
<evidence type="ECO:0000256" key="2">
    <source>
        <dbReference type="ARBA" id="ARBA00005312"/>
    </source>
</evidence>
<dbReference type="InterPro" id="IPR012340">
    <property type="entry name" value="NA-bd_OB-fold"/>
</dbReference>
<keyword evidence="8 9" id="KW-0030">Aminoacyl-tRNA synthetase</keyword>
<evidence type="ECO:0000256" key="9">
    <source>
        <dbReference type="HAMAP-Rule" id="MF_02075"/>
    </source>
</evidence>
<dbReference type="NCBIfam" id="NF003483">
    <property type="entry name" value="PRK05159.1"/>
    <property type="match status" value="1"/>
</dbReference>
<dbReference type="NCBIfam" id="TIGR00458">
    <property type="entry name" value="aspS_nondisc"/>
    <property type="match status" value="1"/>
</dbReference>
<keyword evidence="9" id="KW-0460">Magnesium</keyword>
<dbReference type="PANTHER" id="PTHR43450:SF1">
    <property type="entry name" value="ASPARTATE--TRNA LIGASE, CYTOPLASMIC"/>
    <property type="match status" value="1"/>
</dbReference>
<dbReference type="InterPro" id="IPR006195">
    <property type="entry name" value="aa-tRNA-synth_II"/>
</dbReference>
<evidence type="ECO:0000313" key="11">
    <source>
        <dbReference type="EMBL" id="EFD93182.1"/>
    </source>
</evidence>
<feature type="binding site" evidence="9">
    <location>
        <position position="159"/>
    </location>
    <ligand>
        <name>L-aspartate</name>
        <dbReference type="ChEBI" id="CHEBI:29991"/>
    </ligand>
</feature>
<evidence type="ECO:0000256" key="7">
    <source>
        <dbReference type="ARBA" id="ARBA00022917"/>
    </source>
</evidence>
<dbReference type="GO" id="GO:0003723">
    <property type="term" value="F:RNA binding"/>
    <property type="evidence" value="ECO:0007669"/>
    <property type="project" value="TreeGrafter"/>
</dbReference>
<dbReference type="Gene3D" id="2.40.50.140">
    <property type="entry name" value="Nucleic acid-binding proteins"/>
    <property type="match status" value="1"/>
</dbReference>
<protein>
    <recommendedName>
        <fullName evidence="9">Aspartate--tRNA ligase</fullName>
        <ecNumber evidence="9">6.1.1.12</ecNumber>
    </recommendedName>
    <alternativeName>
        <fullName evidence="9">Aspartyl-tRNA synthetase</fullName>
        <shortName evidence="9">AspRS</shortName>
    </alternativeName>
</protein>
<dbReference type="SUPFAM" id="SSF50249">
    <property type="entry name" value="Nucleic acid-binding proteins"/>
    <property type="match status" value="1"/>
</dbReference>
<comment type="subunit">
    <text evidence="9">Homodimer.</text>
</comment>
<feature type="binding site" evidence="9">
    <location>
        <position position="350"/>
    </location>
    <ligand>
        <name>Mg(2+)</name>
        <dbReference type="ChEBI" id="CHEBI:18420"/>
        <label>2</label>
    </ligand>
</feature>
<evidence type="ECO:0000256" key="5">
    <source>
        <dbReference type="ARBA" id="ARBA00022741"/>
    </source>
</evidence>
<evidence type="ECO:0000259" key="10">
    <source>
        <dbReference type="PROSITE" id="PS50862"/>
    </source>
</evidence>
<dbReference type="InterPro" id="IPR004523">
    <property type="entry name" value="Asp-tRNA_synthase_2"/>
</dbReference>
<sequence>MIKNENGSIKVIGWAENVRNLGGLAFITVRDINGKYQVTVSKKSNEKLFEMIPEIKAESVIEVNGTRKDNAKAINGYEIIPDSLELITVAEQPVPLNLSDKVESSLDKDLDFRFLSLRKPKVAATFRVQSTVSGAITKFFEENNFYQIHSSKIISQATEGGANVFQVLYFDKTAFLAQSPQFYKQMMMAAGFERVFEIGPVFRAEPHHTSRHLTEYTSVDMEMSFINSYEEIMSVMEQLMLAIYKEVKSKNAKDLEVHGVKLEDPVIPFPRITMKEAAGILEKYGNKLKEDGDIDPEGERILGKYVKEKYGSDFFFLTEFAWSIAQFYHMKKENDKSVTNRADLIYKGLEITTLAQREHRYSVLVSQLEEKGLDPEKFKFYTDFFRYGVPPHGGSGTGLERIVKQMLNLENVAEATLLPRTPERLTP</sequence>
<evidence type="ECO:0000313" key="12">
    <source>
        <dbReference type="Proteomes" id="UP000009376"/>
    </source>
</evidence>
<keyword evidence="7 9" id="KW-0648">Protein biosynthesis</keyword>
<evidence type="ECO:0000256" key="4">
    <source>
        <dbReference type="ARBA" id="ARBA00022598"/>
    </source>
</evidence>
<feature type="binding site" evidence="9">
    <location>
        <position position="350"/>
    </location>
    <ligand>
        <name>Mg(2+)</name>
        <dbReference type="ChEBI" id="CHEBI:18420"/>
        <label>3</label>
    </ligand>
</feature>
<feature type="binding site" evidence="9">
    <location>
        <begin position="398"/>
        <end position="401"/>
    </location>
    <ligand>
        <name>ATP</name>
        <dbReference type="ChEBI" id="CHEBI:30616"/>
    </ligand>
</feature>
<organism evidence="11 12">
    <name type="scientific">Candidatus Parvarchaeum acidophilus ARMAN-5</name>
    <dbReference type="NCBI Taxonomy" id="662762"/>
    <lineage>
        <taxon>Archaea</taxon>
        <taxon>Candidatus Parvarchaeota</taxon>
        <taxon>Candidatus Parvarchaeum</taxon>
    </lineage>
</organism>
<dbReference type="FunFam" id="3.30.930.10:FF:000038">
    <property type="entry name" value="Aspartate--tRNA ligase"/>
    <property type="match status" value="1"/>
</dbReference>
<feature type="binding site" evidence="9">
    <location>
        <position position="353"/>
    </location>
    <ligand>
        <name>Mg(2+)</name>
        <dbReference type="ChEBI" id="CHEBI:18420"/>
        <label>2</label>
    </ligand>
</feature>
<dbReference type="InterPro" id="IPR045864">
    <property type="entry name" value="aa-tRNA-synth_II/BPL/LPL"/>
</dbReference>
<dbReference type="InterPro" id="IPR004365">
    <property type="entry name" value="NA-bd_OB_tRNA"/>
</dbReference>
<gene>
    <name evidence="9" type="primary">aspS</name>
    <name evidence="11" type="ORF">BJBARM5_0053</name>
</gene>
<reference evidence="11 12" key="1">
    <citation type="journal article" date="2010" name="Proc. Natl. Acad. Sci. U.S.A.">
        <title>Enigmatic, ultrasmall, uncultivated Archaea.</title>
        <authorList>
            <person name="Baker B.J."/>
            <person name="Comolli L.R."/>
            <person name="Dick G.J."/>
            <person name="Hauser L.J."/>
            <person name="Hyatt D."/>
            <person name="Dill B.D."/>
            <person name="Land M.L."/>
            <person name="Verberkmoes N.C."/>
            <person name="Hettich R.L."/>
            <person name="Banfield J.F."/>
        </authorList>
    </citation>
    <scope>NUCLEOTIDE SEQUENCE [LARGE SCALE GENOMIC DNA]</scope>
</reference>
<feature type="binding site" evidence="9">
    <location>
        <position position="353"/>
    </location>
    <ligand>
        <name>L-aspartate</name>
        <dbReference type="ChEBI" id="CHEBI:29991"/>
    </ligand>
</feature>
<feature type="binding site" evidence="9">
    <location>
        <begin position="203"/>
        <end position="205"/>
    </location>
    <ligand>
        <name>ATP</name>
        <dbReference type="ChEBI" id="CHEBI:30616"/>
    </ligand>
</feature>
<comment type="function">
    <text evidence="9">Catalyzes the attachment of L-aspartate to tRNA(Asp) in a two-step reaction: L-aspartate is first activated by ATP to form Asp-AMP and then transferred to the acceptor end of tRNA(Asp).</text>
</comment>
<dbReference type="Pfam" id="PF00152">
    <property type="entry name" value="tRNA-synt_2"/>
    <property type="match status" value="1"/>
</dbReference>
<dbReference type="GO" id="GO:0017101">
    <property type="term" value="C:aminoacyl-tRNA synthetase multienzyme complex"/>
    <property type="evidence" value="ECO:0007669"/>
    <property type="project" value="TreeGrafter"/>
</dbReference>
<keyword evidence="5 9" id="KW-0547">Nucleotide-binding</keyword>
<comment type="cofactor">
    <cofactor evidence="9">
        <name>Mg(2+)</name>
        <dbReference type="ChEBI" id="CHEBI:18420"/>
    </cofactor>
    <text evidence="9">Binds 3 Mg(2+) cations per subunit. The strongest magnesium site (Mg1) is bound to the beta- and gamma-phosphates of ATP and four water molecules complete its coordination sphere.</text>
</comment>
<dbReference type="Proteomes" id="UP000009376">
    <property type="component" value="Unassembled WGS sequence"/>
</dbReference>
<feature type="region of interest" description="Aspartate" evidence="9">
    <location>
        <begin position="181"/>
        <end position="184"/>
    </location>
</feature>
<proteinExistence type="inferred from homology"/>
<dbReference type="GO" id="GO:0005829">
    <property type="term" value="C:cytosol"/>
    <property type="evidence" value="ECO:0007669"/>
    <property type="project" value="TreeGrafter"/>
</dbReference>
<comment type="similarity">
    <text evidence="2 9">Belongs to the class-II aminoacyl-tRNA synthetase family. Type 2 subfamily.</text>
</comment>
<dbReference type="PANTHER" id="PTHR43450">
    <property type="entry name" value="ASPARTYL-TRNA SYNTHETASE"/>
    <property type="match status" value="1"/>
</dbReference>
<dbReference type="GO" id="GO:0006422">
    <property type="term" value="P:aspartyl-tRNA aminoacylation"/>
    <property type="evidence" value="ECO:0007669"/>
    <property type="project" value="UniProtKB-UniRule"/>
</dbReference>
<dbReference type="PRINTS" id="PR01042">
    <property type="entry name" value="TRNASYNTHASP"/>
</dbReference>
<feature type="binding site" evidence="9">
    <location>
        <position position="203"/>
    </location>
    <ligand>
        <name>L-aspartate</name>
        <dbReference type="ChEBI" id="CHEBI:29991"/>
    </ligand>
</feature>
<dbReference type="AlphaFoldDB" id="D6GUC6"/>
<evidence type="ECO:0000256" key="3">
    <source>
        <dbReference type="ARBA" id="ARBA00022490"/>
    </source>
</evidence>
<accession>D6GUC6</accession>
<dbReference type="GO" id="GO:0000287">
    <property type="term" value="F:magnesium ion binding"/>
    <property type="evidence" value="ECO:0007669"/>
    <property type="project" value="UniProtKB-UniRule"/>
</dbReference>
<feature type="binding site" evidence="9">
    <location>
        <begin position="211"/>
        <end position="213"/>
    </location>
    <ligand>
        <name>ATP</name>
        <dbReference type="ChEBI" id="CHEBI:30616"/>
    </ligand>
</feature>
<dbReference type="EMBL" id="GG745545">
    <property type="protein sequence ID" value="EFD93182.1"/>
    <property type="molecule type" value="Genomic_DNA"/>
</dbReference>
<dbReference type="HAMAP" id="MF_02075">
    <property type="entry name" value="Asp_tRNA_synth_type2"/>
    <property type="match status" value="1"/>
</dbReference>
<keyword evidence="4 9" id="KW-0436">Ligase</keyword>
<dbReference type="SUPFAM" id="SSF55681">
    <property type="entry name" value="Class II aaRS and biotin synthetases"/>
    <property type="match status" value="1"/>
</dbReference>